<reference evidence="6 7" key="1">
    <citation type="submission" date="2016-11" db="EMBL/GenBank/DDBJ databases">
        <title>The macronuclear genome of Stentor coeruleus: a giant cell with tiny introns.</title>
        <authorList>
            <person name="Slabodnick M."/>
            <person name="Ruby J.G."/>
            <person name="Reiff S.B."/>
            <person name="Swart E.C."/>
            <person name="Gosai S."/>
            <person name="Prabakaran S."/>
            <person name="Witkowska E."/>
            <person name="Larue G.E."/>
            <person name="Fisher S."/>
            <person name="Freeman R.M."/>
            <person name="Gunawardena J."/>
            <person name="Chu W."/>
            <person name="Stover N.A."/>
            <person name="Gregory B.D."/>
            <person name="Nowacki M."/>
            <person name="Derisi J."/>
            <person name="Roy S.W."/>
            <person name="Marshall W.F."/>
            <person name="Sood P."/>
        </authorList>
    </citation>
    <scope>NUCLEOTIDE SEQUENCE [LARGE SCALE GENOMIC DNA]</scope>
    <source>
        <strain evidence="6">WM001</strain>
    </source>
</reference>
<feature type="transmembrane region" description="Helical" evidence="5">
    <location>
        <begin position="94"/>
        <end position="116"/>
    </location>
</feature>
<keyword evidence="4 5" id="KW-0472">Membrane</keyword>
<keyword evidence="2 5" id="KW-0812">Transmembrane</keyword>
<proteinExistence type="predicted"/>
<sequence length="212" mass="24176">MEDLLDPEKSIIRDTSFKHSLKNFYLSKHIKVLYGILVLITIFSITWAILTTNAHHELWFEAIEIVMCFIILLDLALRIYLIGFRLFVKNIFNIIDLILTIFCVVEIIFAVLDVLVPEVSTVIGLSILIARNLIIVGRIFILMNRGLQSRQSSPLILPPNAPETRSMDTILESNIEYLKVAYRARLDTLGEEDEMLEASGNNGSVWSGRIKK</sequence>
<evidence type="ECO:0000256" key="1">
    <source>
        <dbReference type="ARBA" id="ARBA00004141"/>
    </source>
</evidence>
<evidence type="ECO:0000313" key="6">
    <source>
        <dbReference type="EMBL" id="OMJ66109.1"/>
    </source>
</evidence>
<organism evidence="6 7">
    <name type="scientific">Stentor coeruleus</name>
    <dbReference type="NCBI Taxonomy" id="5963"/>
    <lineage>
        <taxon>Eukaryota</taxon>
        <taxon>Sar</taxon>
        <taxon>Alveolata</taxon>
        <taxon>Ciliophora</taxon>
        <taxon>Postciliodesmatophora</taxon>
        <taxon>Heterotrichea</taxon>
        <taxon>Heterotrichida</taxon>
        <taxon>Stentoridae</taxon>
        <taxon>Stentor</taxon>
    </lineage>
</organism>
<dbReference type="EMBL" id="MPUH01001817">
    <property type="protein sequence ID" value="OMJ66109.1"/>
    <property type="molecule type" value="Genomic_DNA"/>
</dbReference>
<accession>A0A1R2ANP4</accession>
<protein>
    <recommendedName>
        <fullName evidence="8">Ion transport domain-containing protein</fullName>
    </recommendedName>
</protein>
<gene>
    <name evidence="6" type="ORF">SteCoe_37169</name>
</gene>
<keyword evidence="3 5" id="KW-1133">Transmembrane helix</keyword>
<feature type="transmembrane region" description="Helical" evidence="5">
    <location>
        <begin position="32"/>
        <end position="50"/>
    </location>
</feature>
<feature type="transmembrane region" description="Helical" evidence="5">
    <location>
        <begin position="62"/>
        <end position="82"/>
    </location>
</feature>
<evidence type="ECO:0000256" key="3">
    <source>
        <dbReference type="ARBA" id="ARBA00022989"/>
    </source>
</evidence>
<dbReference type="OrthoDB" id="429183at2759"/>
<comment type="subcellular location">
    <subcellularLocation>
        <location evidence="1">Membrane</location>
        <topology evidence="1">Multi-pass membrane protein</topology>
    </subcellularLocation>
</comment>
<evidence type="ECO:0000256" key="5">
    <source>
        <dbReference type="SAM" id="Phobius"/>
    </source>
</evidence>
<dbReference type="InterPro" id="IPR027359">
    <property type="entry name" value="Volt_channel_dom_sf"/>
</dbReference>
<dbReference type="AlphaFoldDB" id="A0A1R2ANP4"/>
<feature type="transmembrane region" description="Helical" evidence="5">
    <location>
        <begin position="122"/>
        <end position="141"/>
    </location>
</feature>
<keyword evidence="7" id="KW-1185">Reference proteome</keyword>
<dbReference type="GO" id="GO:0016020">
    <property type="term" value="C:membrane"/>
    <property type="evidence" value="ECO:0007669"/>
    <property type="project" value="UniProtKB-SubCell"/>
</dbReference>
<evidence type="ECO:0008006" key="8">
    <source>
        <dbReference type="Google" id="ProtNLM"/>
    </source>
</evidence>
<evidence type="ECO:0000256" key="2">
    <source>
        <dbReference type="ARBA" id="ARBA00022692"/>
    </source>
</evidence>
<evidence type="ECO:0000313" key="7">
    <source>
        <dbReference type="Proteomes" id="UP000187209"/>
    </source>
</evidence>
<dbReference type="Proteomes" id="UP000187209">
    <property type="component" value="Unassembled WGS sequence"/>
</dbReference>
<evidence type="ECO:0000256" key="4">
    <source>
        <dbReference type="ARBA" id="ARBA00023136"/>
    </source>
</evidence>
<name>A0A1R2ANP4_9CILI</name>
<comment type="caution">
    <text evidence="6">The sequence shown here is derived from an EMBL/GenBank/DDBJ whole genome shotgun (WGS) entry which is preliminary data.</text>
</comment>
<dbReference type="Gene3D" id="1.20.120.350">
    <property type="entry name" value="Voltage-gated potassium channels. Chain C"/>
    <property type="match status" value="1"/>
</dbReference>